<dbReference type="Gene3D" id="3.10.129.10">
    <property type="entry name" value="Hotdog Thioesterase"/>
    <property type="match status" value="1"/>
</dbReference>
<dbReference type="InterPro" id="IPR040170">
    <property type="entry name" value="Cytosol_ACT"/>
</dbReference>
<feature type="domain" description="HotDog ACOT-type" evidence="4">
    <location>
        <begin position="10"/>
        <end position="123"/>
    </location>
</feature>
<dbReference type="EMBL" id="WHNX01000020">
    <property type="protein sequence ID" value="MPW26531.1"/>
    <property type="molecule type" value="Genomic_DNA"/>
</dbReference>
<dbReference type="SUPFAM" id="SSF54637">
    <property type="entry name" value="Thioesterase/thiol ester dehydrase-isomerase"/>
    <property type="match status" value="1"/>
</dbReference>
<reference evidence="5 6" key="1">
    <citation type="submission" date="2019-10" db="EMBL/GenBank/DDBJ databases">
        <title>Alkalibaculum tamaniensis sp.nov., a new alkaliphilic acetogen, isolated on methoxylated aromatics from a mud volcano.</title>
        <authorList>
            <person name="Khomyakova M.A."/>
            <person name="Merkel A.Y."/>
            <person name="Bonch-Osmolovskaya E.A."/>
            <person name="Slobodkin A.I."/>
        </authorList>
    </citation>
    <scope>NUCLEOTIDE SEQUENCE [LARGE SCALE GENOMIC DNA]</scope>
    <source>
        <strain evidence="5 6">M08DMB</strain>
    </source>
</reference>
<dbReference type="InterPro" id="IPR033120">
    <property type="entry name" value="HOTDOG_ACOT"/>
</dbReference>
<evidence type="ECO:0000256" key="3">
    <source>
        <dbReference type="PROSITE-ProRule" id="PRU01106"/>
    </source>
</evidence>
<comment type="similarity">
    <text evidence="1">Belongs to the acyl coenzyme A hydrolase family.</text>
</comment>
<dbReference type="AlphaFoldDB" id="A0A6A7KB72"/>
<dbReference type="GO" id="GO:0006637">
    <property type="term" value="P:acyl-CoA metabolic process"/>
    <property type="evidence" value="ECO:0007669"/>
    <property type="project" value="TreeGrafter"/>
</dbReference>
<dbReference type="GO" id="GO:0009062">
    <property type="term" value="P:fatty acid catabolic process"/>
    <property type="evidence" value="ECO:0007669"/>
    <property type="project" value="TreeGrafter"/>
</dbReference>
<evidence type="ECO:0000256" key="1">
    <source>
        <dbReference type="ARBA" id="ARBA00010458"/>
    </source>
</evidence>
<name>A0A6A7KB72_9FIRM</name>
<accession>A0A6A7KB72</accession>
<dbReference type="InterPro" id="IPR006683">
    <property type="entry name" value="Thioestr_dom"/>
</dbReference>
<dbReference type="RefSeq" id="WP_152805134.1">
    <property type="nucleotide sequence ID" value="NZ_WHNX01000020.1"/>
</dbReference>
<evidence type="ECO:0000256" key="2">
    <source>
        <dbReference type="ARBA" id="ARBA00022801"/>
    </source>
</evidence>
<dbReference type="CDD" id="cd03442">
    <property type="entry name" value="BFIT_BACH"/>
    <property type="match status" value="1"/>
</dbReference>
<dbReference type="Proteomes" id="UP000440004">
    <property type="component" value="Unassembled WGS sequence"/>
</dbReference>
<dbReference type="GO" id="GO:0005829">
    <property type="term" value="C:cytosol"/>
    <property type="evidence" value="ECO:0007669"/>
    <property type="project" value="TreeGrafter"/>
</dbReference>
<gene>
    <name evidence="5" type="ORF">GC105_12100</name>
</gene>
<dbReference type="InterPro" id="IPR029069">
    <property type="entry name" value="HotDog_dom_sf"/>
</dbReference>
<dbReference type="Pfam" id="PF03061">
    <property type="entry name" value="4HBT"/>
    <property type="match status" value="1"/>
</dbReference>
<evidence type="ECO:0000313" key="6">
    <source>
        <dbReference type="Proteomes" id="UP000440004"/>
    </source>
</evidence>
<keyword evidence="6" id="KW-1185">Reference proteome</keyword>
<dbReference type="PANTHER" id="PTHR11049">
    <property type="entry name" value="ACYL COENZYME A THIOESTER HYDROLASE"/>
    <property type="match status" value="1"/>
</dbReference>
<proteinExistence type="inferred from homology"/>
<dbReference type="PROSITE" id="PS51770">
    <property type="entry name" value="HOTDOG_ACOT"/>
    <property type="match status" value="1"/>
</dbReference>
<evidence type="ECO:0000313" key="5">
    <source>
        <dbReference type="EMBL" id="MPW26531.1"/>
    </source>
</evidence>
<dbReference type="GO" id="GO:0052816">
    <property type="term" value="F:long-chain fatty acyl-CoA hydrolase activity"/>
    <property type="evidence" value="ECO:0007669"/>
    <property type="project" value="TreeGrafter"/>
</dbReference>
<organism evidence="5 6">
    <name type="scientific">Alkalibaculum sporogenes</name>
    <dbReference type="NCBI Taxonomy" id="2655001"/>
    <lineage>
        <taxon>Bacteria</taxon>
        <taxon>Bacillati</taxon>
        <taxon>Bacillota</taxon>
        <taxon>Clostridia</taxon>
        <taxon>Eubacteriales</taxon>
        <taxon>Eubacteriaceae</taxon>
        <taxon>Alkalibaculum</taxon>
    </lineage>
</organism>
<protein>
    <submittedName>
        <fullName evidence="5">Acyl-CoA thioesterase</fullName>
    </submittedName>
</protein>
<evidence type="ECO:0000259" key="4">
    <source>
        <dbReference type="PROSITE" id="PS51770"/>
    </source>
</evidence>
<dbReference type="PANTHER" id="PTHR11049:SF24">
    <property type="entry name" value="CYTOSOLIC ACYL COENZYME A THIOESTER HYDROLASE"/>
    <property type="match status" value="1"/>
</dbReference>
<comment type="caution">
    <text evidence="5">The sequence shown here is derived from an EMBL/GenBank/DDBJ whole genome shotgun (WGS) entry which is preliminary data.</text>
</comment>
<sequence length="160" mass="17711">METINERDMAFSRIESSVRMQPVHGNPQGTVHGGELIKFMEDTAGIAAMKHAGGNVVAARVDELVFHKPINIGSIVTFIAQVAYAGSTSMQVILTVVVHDLNNFEKSETALTAFFTMVHLDNNGRPKKIPTLKFNTDIESELYALGEKKYNENKNKPNTY</sequence>
<keyword evidence="2 3" id="KW-0378">Hydrolase</keyword>